<dbReference type="GO" id="GO:0032259">
    <property type="term" value="P:methylation"/>
    <property type="evidence" value="ECO:0007669"/>
    <property type="project" value="UniProtKB-KW"/>
</dbReference>
<dbReference type="EC" id="2.1.1.-" evidence="3"/>
<dbReference type="GO" id="GO:0003677">
    <property type="term" value="F:DNA binding"/>
    <property type="evidence" value="ECO:0007669"/>
    <property type="project" value="InterPro"/>
</dbReference>
<name>A0AA37XE80_9MICO</name>
<reference evidence="5" key="2">
    <citation type="submission" date="2023-02" db="EMBL/GenBank/DDBJ databases">
        <authorList>
            <person name="Sun Q."/>
            <person name="Mori K."/>
        </authorList>
    </citation>
    <scope>NUCLEOTIDE SEQUENCE</scope>
    <source>
        <strain evidence="5">NBRC 112290</strain>
    </source>
</reference>
<proteinExistence type="inferred from homology"/>
<dbReference type="SUPFAM" id="SSF53335">
    <property type="entry name" value="S-adenosyl-L-methionine-dependent methyltransferases"/>
    <property type="match status" value="1"/>
</dbReference>
<keyword evidence="6" id="KW-1185">Reference proteome</keyword>
<evidence type="ECO:0000313" key="5">
    <source>
        <dbReference type="EMBL" id="GMA31582.1"/>
    </source>
</evidence>
<dbReference type="InterPro" id="IPR001091">
    <property type="entry name" value="RM_Methyltransferase"/>
</dbReference>
<dbReference type="InterPro" id="IPR002941">
    <property type="entry name" value="DNA_methylase_N4/N6"/>
</dbReference>
<dbReference type="Proteomes" id="UP001157161">
    <property type="component" value="Unassembled WGS sequence"/>
</dbReference>
<gene>
    <name evidence="5" type="ORF">GCM10025875_15740</name>
</gene>
<dbReference type="PANTHER" id="PTHR13370">
    <property type="entry name" value="RNA METHYLASE-RELATED"/>
    <property type="match status" value="1"/>
</dbReference>
<comment type="similarity">
    <text evidence="3">Belongs to the N(4)/N(6)-methyltransferase family.</text>
</comment>
<keyword evidence="1 5" id="KW-0489">Methyltransferase</keyword>
<dbReference type="GO" id="GO:0009007">
    <property type="term" value="F:site-specific DNA-methyltransferase (adenine-specific) activity"/>
    <property type="evidence" value="ECO:0007669"/>
    <property type="project" value="TreeGrafter"/>
</dbReference>
<reference evidence="5" key="1">
    <citation type="journal article" date="2014" name="Int. J. Syst. Evol. Microbiol.">
        <title>Complete genome sequence of Corynebacterium casei LMG S-19264T (=DSM 44701T), isolated from a smear-ripened cheese.</title>
        <authorList>
            <consortium name="US DOE Joint Genome Institute (JGI-PGF)"/>
            <person name="Walter F."/>
            <person name="Albersmeier A."/>
            <person name="Kalinowski J."/>
            <person name="Ruckert C."/>
        </authorList>
    </citation>
    <scope>NUCLEOTIDE SEQUENCE</scope>
    <source>
        <strain evidence="5">NBRC 112290</strain>
    </source>
</reference>
<evidence type="ECO:0000256" key="2">
    <source>
        <dbReference type="ARBA" id="ARBA00022679"/>
    </source>
</evidence>
<dbReference type="Gene3D" id="3.40.50.150">
    <property type="entry name" value="Vaccinia Virus protein VP39"/>
    <property type="match status" value="1"/>
</dbReference>
<dbReference type="Pfam" id="PF01555">
    <property type="entry name" value="N6_N4_Mtase"/>
    <property type="match status" value="1"/>
</dbReference>
<evidence type="ECO:0000313" key="6">
    <source>
        <dbReference type="Proteomes" id="UP001157161"/>
    </source>
</evidence>
<evidence type="ECO:0000256" key="3">
    <source>
        <dbReference type="RuleBase" id="RU362026"/>
    </source>
</evidence>
<evidence type="ECO:0000259" key="4">
    <source>
        <dbReference type="Pfam" id="PF01555"/>
    </source>
</evidence>
<dbReference type="GO" id="GO:0005737">
    <property type="term" value="C:cytoplasm"/>
    <property type="evidence" value="ECO:0007669"/>
    <property type="project" value="TreeGrafter"/>
</dbReference>
<organism evidence="5 6">
    <name type="scientific">Litorihabitans aurantiacus</name>
    <dbReference type="NCBI Taxonomy" id="1930061"/>
    <lineage>
        <taxon>Bacteria</taxon>
        <taxon>Bacillati</taxon>
        <taxon>Actinomycetota</taxon>
        <taxon>Actinomycetes</taxon>
        <taxon>Micrococcales</taxon>
        <taxon>Beutenbergiaceae</taxon>
        <taxon>Litorihabitans</taxon>
    </lineage>
</organism>
<sequence>MRRVRTVANNGHTQWLVVPDHADLDTAYTRPRRRSPKEGTHLVVTRRYQDEYSTLWQGDALAVLRDLAPASVDALITDPPYSSGGMIRGDRMVGTGRKYINSDSSNQAIADFTGDSRDQRAYAYWCSLWLSECLRIVKPGGIAVLFTDWRQLPATTDALQAGGWVWRGIVPWYKPTARPMPGRFTAACEYVVWGSNGPLPVAFDGSMKTFPGFYQASAPRDREHQTQKPLDVMRSLVKIAPEGSIVLDPFMGSGTTGVAAMNEGRRFVGSELVEEHLQVAERRIRAAAGLNVDHGDQDSLDLEGLRA</sequence>
<dbReference type="InterPro" id="IPR029063">
    <property type="entry name" value="SAM-dependent_MTases_sf"/>
</dbReference>
<feature type="domain" description="DNA methylase N-4/N-6" evidence="4">
    <location>
        <begin position="72"/>
        <end position="281"/>
    </location>
</feature>
<dbReference type="EMBL" id="BSUM01000001">
    <property type="protein sequence ID" value="GMA31582.1"/>
    <property type="molecule type" value="Genomic_DNA"/>
</dbReference>
<evidence type="ECO:0000256" key="1">
    <source>
        <dbReference type="ARBA" id="ARBA00022603"/>
    </source>
</evidence>
<protein>
    <recommendedName>
        <fullName evidence="3">Methyltransferase</fullName>
        <ecNumber evidence="3">2.1.1.-</ecNumber>
    </recommendedName>
</protein>
<dbReference type="PANTHER" id="PTHR13370:SF3">
    <property type="entry name" value="TRNA (GUANINE(10)-N2)-METHYLTRANSFERASE HOMOLOG"/>
    <property type="match status" value="1"/>
</dbReference>
<dbReference type="AlphaFoldDB" id="A0AA37XE80"/>
<comment type="caution">
    <text evidence="5">The sequence shown here is derived from an EMBL/GenBank/DDBJ whole genome shotgun (WGS) entry which is preliminary data.</text>
</comment>
<keyword evidence="2" id="KW-0808">Transferase</keyword>
<dbReference type="GO" id="GO:0008170">
    <property type="term" value="F:N-methyltransferase activity"/>
    <property type="evidence" value="ECO:0007669"/>
    <property type="project" value="InterPro"/>
</dbReference>
<accession>A0AA37XE80</accession>
<dbReference type="PRINTS" id="PR00508">
    <property type="entry name" value="S21N4MTFRASE"/>
</dbReference>